<proteinExistence type="predicted"/>
<dbReference type="EMBL" id="QZFV01000069">
    <property type="protein sequence ID" value="RJQ87228.1"/>
    <property type="molecule type" value="Genomic_DNA"/>
</dbReference>
<evidence type="ECO:0000313" key="1">
    <source>
        <dbReference type="EMBL" id="RJQ87228.1"/>
    </source>
</evidence>
<name>A0A419I6R3_9PSEU</name>
<evidence type="ECO:0000313" key="2">
    <source>
        <dbReference type="Proteomes" id="UP000285112"/>
    </source>
</evidence>
<gene>
    <name evidence="1" type="ORF">D5S19_09820</name>
</gene>
<comment type="caution">
    <text evidence="1">The sequence shown here is derived from an EMBL/GenBank/DDBJ whole genome shotgun (WGS) entry which is preliminary data.</text>
</comment>
<keyword evidence="2" id="KW-1185">Reference proteome</keyword>
<accession>A0A419I6R3</accession>
<dbReference type="AlphaFoldDB" id="A0A419I6R3"/>
<sequence length="71" mass="7757">MDTFEVIVTSTSWTLSSVRPVAVAASDVRQAGRGRRFQFGRLSLDHQNSSGCESMRTPCVMRLRGQAGIAL</sequence>
<dbReference type="Proteomes" id="UP000285112">
    <property type="component" value="Unassembled WGS sequence"/>
</dbReference>
<organism evidence="1 2">
    <name type="scientific">Amycolatopsis panacis</name>
    <dbReference type="NCBI Taxonomy" id="2340917"/>
    <lineage>
        <taxon>Bacteria</taxon>
        <taxon>Bacillati</taxon>
        <taxon>Actinomycetota</taxon>
        <taxon>Actinomycetes</taxon>
        <taxon>Pseudonocardiales</taxon>
        <taxon>Pseudonocardiaceae</taxon>
        <taxon>Amycolatopsis</taxon>
    </lineage>
</organism>
<reference evidence="1 2" key="1">
    <citation type="submission" date="2018-09" db="EMBL/GenBank/DDBJ databases">
        <title>YIM PH 21725 draft genome.</title>
        <authorList>
            <person name="Miao C."/>
        </authorList>
    </citation>
    <scope>NUCLEOTIDE SEQUENCE [LARGE SCALE GENOMIC DNA]</scope>
    <source>
        <strain evidence="2">YIM PH21725</strain>
    </source>
</reference>
<dbReference type="RefSeq" id="WP_120023037.1">
    <property type="nucleotide sequence ID" value="NZ_QZFV01000069.1"/>
</dbReference>
<protein>
    <submittedName>
        <fullName evidence="1">Uncharacterized protein</fullName>
    </submittedName>
</protein>